<feature type="transmembrane region" description="Helical" evidence="1">
    <location>
        <begin position="93"/>
        <end position="110"/>
    </location>
</feature>
<dbReference type="OrthoDB" id="6464838at2759"/>
<reference evidence="2 3" key="1">
    <citation type="journal article" date="2019" name="Sci. Rep.">
        <title>Orb-weaving spider Araneus ventricosus genome elucidates the spidroin gene catalogue.</title>
        <authorList>
            <person name="Kono N."/>
            <person name="Nakamura H."/>
            <person name="Ohtoshi R."/>
            <person name="Moran D.A.P."/>
            <person name="Shinohara A."/>
            <person name="Yoshida Y."/>
            <person name="Fujiwara M."/>
            <person name="Mori M."/>
            <person name="Tomita M."/>
            <person name="Arakawa K."/>
        </authorList>
    </citation>
    <scope>NUCLEOTIDE SEQUENCE [LARGE SCALE GENOMIC DNA]</scope>
</reference>
<dbReference type="EMBL" id="BGPR01000229">
    <property type="protein sequence ID" value="GBM06497.1"/>
    <property type="molecule type" value="Genomic_DNA"/>
</dbReference>
<keyword evidence="1" id="KW-0812">Transmembrane</keyword>
<sequence length="119" mass="13036">MFGALSRGPGSCHIIGLRESFWTLNRDSSVKSTRPHCSGVQLRCSWAQCNRAVTCTLGTKAHKQQIAVRTVLLHAVCATLFGGIWAFLQQQRAATPFVALFLSSVVWHIATGSGRLPLW</sequence>
<keyword evidence="1" id="KW-0472">Membrane</keyword>
<dbReference type="AlphaFoldDB" id="A0A4Y2CRS3"/>
<keyword evidence="1" id="KW-1133">Transmembrane helix</keyword>
<protein>
    <submittedName>
        <fullName evidence="2">Uncharacterized protein</fullName>
    </submittedName>
</protein>
<evidence type="ECO:0000256" key="1">
    <source>
        <dbReference type="SAM" id="Phobius"/>
    </source>
</evidence>
<proteinExistence type="predicted"/>
<keyword evidence="3" id="KW-1185">Reference proteome</keyword>
<dbReference type="Proteomes" id="UP000499080">
    <property type="component" value="Unassembled WGS sequence"/>
</dbReference>
<evidence type="ECO:0000313" key="2">
    <source>
        <dbReference type="EMBL" id="GBM06497.1"/>
    </source>
</evidence>
<feature type="transmembrane region" description="Helical" evidence="1">
    <location>
        <begin position="66"/>
        <end position="87"/>
    </location>
</feature>
<comment type="caution">
    <text evidence="2">The sequence shown here is derived from an EMBL/GenBank/DDBJ whole genome shotgun (WGS) entry which is preliminary data.</text>
</comment>
<gene>
    <name evidence="2" type="ORF">AVEN_58332_1</name>
</gene>
<evidence type="ECO:0000313" key="3">
    <source>
        <dbReference type="Proteomes" id="UP000499080"/>
    </source>
</evidence>
<organism evidence="2 3">
    <name type="scientific">Araneus ventricosus</name>
    <name type="common">Orbweaver spider</name>
    <name type="synonym">Epeira ventricosa</name>
    <dbReference type="NCBI Taxonomy" id="182803"/>
    <lineage>
        <taxon>Eukaryota</taxon>
        <taxon>Metazoa</taxon>
        <taxon>Ecdysozoa</taxon>
        <taxon>Arthropoda</taxon>
        <taxon>Chelicerata</taxon>
        <taxon>Arachnida</taxon>
        <taxon>Araneae</taxon>
        <taxon>Araneomorphae</taxon>
        <taxon>Entelegynae</taxon>
        <taxon>Araneoidea</taxon>
        <taxon>Araneidae</taxon>
        <taxon>Araneus</taxon>
    </lineage>
</organism>
<accession>A0A4Y2CRS3</accession>
<name>A0A4Y2CRS3_ARAVE</name>